<dbReference type="Pfam" id="PF11222">
    <property type="entry name" value="DUF3017"/>
    <property type="match status" value="1"/>
</dbReference>
<evidence type="ECO:0008006" key="4">
    <source>
        <dbReference type="Google" id="ProtNLM"/>
    </source>
</evidence>
<sequence>MPDKPDRPADSYPSNPWPLIIVVAVVLAAVVFAALGFWRRSALLFAAALGLGAVLRLVLPRRIAGLLVVRRRWIDVTVMAVMAIATAAIAFIVPGS</sequence>
<keyword evidence="1" id="KW-1133">Transmembrane helix</keyword>
<dbReference type="Proteomes" id="UP000188235">
    <property type="component" value="Chromosome"/>
</dbReference>
<keyword evidence="3" id="KW-1185">Reference proteome</keyword>
<dbReference type="InterPro" id="IPR021385">
    <property type="entry name" value="DUF3017"/>
</dbReference>
<protein>
    <recommendedName>
        <fullName evidence="4">DUF3017 domain-containing protein</fullName>
    </recommendedName>
</protein>
<accession>A0A1Q2D004</accession>
<name>A0A1Q2D004_9ACTN</name>
<dbReference type="RefSeq" id="WP_077351115.1">
    <property type="nucleotide sequence ID" value="NZ_CP019607.1"/>
</dbReference>
<proteinExistence type="predicted"/>
<evidence type="ECO:0000313" key="3">
    <source>
        <dbReference type="Proteomes" id="UP000188235"/>
    </source>
</evidence>
<evidence type="ECO:0000256" key="1">
    <source>
        <dbReference type="SAM" id="Phobius"/>
    </source>
</evidence>
<dbReference type="KEGG" id="tfa:BW733_13190"/>
<feature type="transmembrane region" description="Helical" evidence="1">
    <location>
        <begin position="71"/>
        <end position="93"/>
    </location>
</feature>
<feature type="transmembrane region" description="Helical" evidence="1">
    <location>
        <begin position="16"/>
        <end position="35"/>
    </location>
</feature>
<keyword evidence="1" id="KW-0812">Transmembrane</keyword>
<dbReference type="STRING" id="399497.BW733_13190"/>
<dbReference type="EMBL" id="CP019607">
    <property type="protein sequence ID" value="AQP51632.1"/>
    <property type="molecule type" value="Genomic_DNA"/>
</dbReference>
<keyword evidence="1" id="KW-0472">Membrane</keyword>
<dbReference type="AlphaFoldDB" id="A0A1Q2D004"/>
<gene>
    <name evidence="2" type="ORF">BW733_13190</name>
</gene>
<feature type="transmembrane region" description="Helical" evidence="1">
    <location>
        <begin position="42"/>
        <end position="59"/>
    </location>
</feature>
<organism evidence="2 3">
    <name type="scientific">Tessaracoccus flavescens</name>
    <dbReference type="NCBI Taxonomy" id="399497"/>
    <lineage>
        <taxon>Bacteria</taxon>
        <taxon>Bacillati</taxon>
        <taxon>Actinomycetota</taxon>
        <taxon>Actinomycetes</taxon>
        <taxon>Propionibacteriales</taxon>
        <taxon>Propionibacteriaceae</taxon>
        <taxon>Tessaracoccus</taxon>
    </lineage>
</organism>
<reference evidence="2 3" key="1">
    <citation type="journal article" date="2008" name="Int. J. Syst. Evol. Microbiol.">
        <title>Tessaracoccus flavescens sp. nov., isolated from marine sediment.</title>
        <authorList>
            <person name="Lee D.W."/>
            <person name="Lee S.D."/>
        </authorList>
    </citation>
    <scope>NUCLEOTIDE SEQUENCE [LARGE SCALE GENOMIC DNA]</scope>
    <source>
        <strain evidence="2 3">SST-39T</strain>
    </source>
</reference>
<evidence type="ECO:0000313" key="2">
    <source>
        <dbReference type="EMBL" id="AQP51632.1"/>
    </source>
</evidence>